<feature type="transmembrane region" description="Helical" evidence="1">
    <location>
        <begin position="56"/>
        <end position="73"/>
    </location>
</feature>
<keyword evidence="1" id="KW-0472">Membrane</keyword>
<accession>A0A1S8A5Z2</accession>
<dbReference type="AlphaFoldDB" id="A0A1S8A5Z2"/>
<protein>
    <submittedName>
        <fullName evidence="2">Uncharacterized protein</fullName>
    </submittedName>
</protein>
<evidence type="ECO:0000313" key="3">
    <source>
        <dbReference type="Proteomes" id="UP000054516"/>
    </source>
</evidence>
<evidence type="ECO:0000256" key="1">
    <source>
        <dbReference type="SAM" id="Phobius"/>
    </source>
</evidence>
<feature type="transmembrane region" description="Helical" evidence="1">
    <location>
        <begin position="6"/>
        <end position="24"/>
    </location>
</feature>
<dbReference type="Proteomes" id="UP000054516">
    <property type="component" value="Unassembled WGS sequence"/>
</dbReference>
<evidence type="ECO:0000313" key="2">
    <source>
        <dbReference type="EMBL" id="GAW25507.1"/>
    </source>
</evidence>
<proteinExistence type="predicted"/>
<dbReference type="EMBL" id="DF977453">
    <property type="protein sequence ID" value="GAW25507.1"/>
    <property type="molecule type" value="Genomic_DNA"/>
</dbReference>
<keyword evidence="1" id="KW-0812">Transmembrane</keyword>
<dbReference type="OrthoDB" id="4759608at2759"/>
<name>A0A1S8A5Z2_ROSNE</name>
<reference evidence="2" key="1">
    <citation type="submission" date="2016-03" db="EMBL/GenBank/DDBJ databases">
        <title>Draft genome sequence of Rosellinia necatrix.</title>
        <authorList>
            <person name="Kanematsu S."/>
        </authorList>
    </citation>
    <scope>NUCLEOTIDE SEQUENCE [LARGE SCALE GENOMIC DNA]</scope>
    <source>
        <strain evidence="2">W97</strain>
    </source>
</reference>
<keyword evidence="3" id="KW-1185">Reference proteome</keyword>
<feature type="transmembrane region" description="Helical" evidence="1">
    <location>
        <begin position="31"/>
        <end position="50"/>
    </location>
</feature>
<organism evidence="2">
    <name type="scientific">Rosellinia necatrix</name>
    <name type="common">White root-rot fungus</name>
    <dbReference type="NCBI Taxonomy" id="77044"/>
    <lineage>
        <taxon>Eukaryota</taxon>
        <taxon>Fungi</taxon>
        <taxon>Dikarya</taxon>
        <taxon>Ascomycota</taxon>
        <taxon>Pezizomycotina</taxon>
        <taxon>Sordariomycetes</taxon>
        <taxon>Xylariomycetidae</taxon>
        <taxon>Xylariales</taxon>
        <taxon>Xylariaceae</taxon>
        <taxon>Rosellinia</taxon>
    </lineage>
</organism>
<keyword evidence="1" id="KW-1133">Transmembrane helix</keyword>
<sequence length="126" mass="13748">MSITSQEYVPFVVLLFICLSVRPGQASLRNFISVMVGALTVWAIFPASLIGKTISFAVFGLAVAMSPFGPPLFRTAKNLLLMSFQYALTSVQPKPLKDPKPGRLVRVLTNPDPVHVLHDPPDAEVE</sequence>
<gene>
    <name evidence="2" type="ORF">SAMD00023353_0800240</name>
</gene>